<reference evidence="2" key="2">
    <citation type="submission" date="2012-07" db="EMBL/GenBank/DDBJ databases">
        <title>Complete genome sequence of 'Candidatus Mycoplasma haemolamae'.</title>
        <authorList>
            <person name="Guimaraes A.M.S."/>
            <person name="Toth B."/>
            <person name="Santos A.P."/>
            <person name="Nascimento N.C."/>
            <person name="Sojka J.E."/>
            <person name="Messick J.B."/>
        </authorList>
    </citation>
    <scope>NUCLEOTIDE SEQUENCE [LARGE SCALE GENOMIC DNA]</scope>
    <source>
        <strain evidence="2">Purdue</strain>
    </source>
</reference>
<dbReference type="HOGENOM" id="CLU_133212_0_0_14"/>
<proteinExistence type="predicted"/>
<sequence>MIGKTIALKVGLPCLAVGSVGGCSYYVADSYVLRKTEGVGAQSSVSTDNSEFKITLKGEGGQSFSLDCSHSTIQGENNHHNLQLLLTGWDSAEITCVAGKDEQEHKLTMKKKGSEEKSELVDVEANDGEITKLECSSFDQKPFKHFDCTFSSGSLEAKKAEQKITFKIRRS</sequence>
<dbReference type="PATRIC" id="fig|1212765.3.peg.195"/>
<accession>I7B916</accession>
<evidence type="ECO:0008006" key="3">
    <source>
        <dbReference type="Google" id="ProtNLM"/>
    </source>
</evidence>
<evidence type="ECO:0000313" key="1">
    <source>
        <dbReference type="EMBL" id="AFO51750.1"/>
    </source>
</evidence>
<dbReference type="PROSITE" id="PS51257">
    <property type="entry name" value="PROKAR_LIPOPROTEIN"/>
    <property type="match status" value="1"/>
</dbReference>
<dbReference type="STRING" id="1212765.MHLP_00850"/>
<dbReference type="KEGG" id="mhl:MHLP_00850"/>
<dbReference type="EMBL" id="CP003731">
    <property type="protein sequence ID" value="AFO51750.1"/>
    <property type="molecule type" value="Genomic_DNA"/>
</dbReference>
<gene>
    <name evidence="1" type="ordered locus">MHLP_00850</name>
</gene>
<evidence type="ECO:0000313" key="2">
    <source>
        <dbReference type="Proteomes" id="UP000006502"/>
    </source>
</evidence>
<dbReference type="Proteomes" id="UP000006502">
    <property type="component" value="Chromosome"/>
</dbReference>
<name>I7B916_MYCHA</name>
<organism evidence="1 2">
    <name type="scientific">Mycoplasma haematolamae (strain Purdue)</name>
    <dbReference type="NCBI Taxonomy" id="1212765"/>
    <lineage>
        <taxon>Bacteria</taxon>
        <taxon>Bacillati</taxon>
        <taxon>Mycoplasmatota</taxon>
        <taxon>Mollicutes</taxon>
        <taxon>Mycoplasmataceae</taxon>
        <taxon>Mycoplasma</taxon>
    </lineage>
</organism>
<protein>
    <recommendedName>
        <fullName evidence="3">Lipoprotein</fullName>
    </recommendedName>
</protein>
<dbReference type="AlphaFoldDB" id="I7B916"/>
<keyword evidence="2" id="KW-1185">Reference proteome</keyword>
<reference evidence="1 2" key="1">
    <citation type="journal article" date="2012" name="J. Bacteriol.">
        <title>Genome Sequence of "Candidatus Mycoplasma haemolamae" Strain Purdue, a Red Blood Cell Pathogen of Alpacas (Vicugna pacos) and Llamas (Lama glama).</title>
        <authorList>
            <person name="Guimaraes A.M."/>
            <person name="Toth B."/>
            <person name="Santos A.P."/>
            <person name="do Nascimento N.C."/>
            <person name="Kritchevsky J.E."/>
            <person name="Messick J.B."/>
        </authorList>
    </citation>
    <scope>NUCLEOTIDE SEQUENCE [LARGE SCALE GENOMIC DNA]</scope>
    <source>
        <strain evidence="1 2">Purdue</strain>
    </source>
</reference>